<evidence type="ECO:0000256" key="1">
    <source>
        <dbReference type="ARBA" id="ARBA00001946"/>
    </source>
</evidence>
<evidence type="ECO:0000313" key="10">
    <source>
        <dbReference type="Proteomes" id="UP001301388"/>
    </source>
</evidence>
<dbReference type="Proteomes" id="UP001301388">
    <property type="component" value="Unassembled WGS sequence"/>
</dbReference>
<evidence type="ECO:0000259" key="8">
    <source>
        <dbReference type="Pfam" id="PF18765"/>
    </source>
</evidence>
<evidence type="ECO:0000256" key="7">
    <source>
        <dbReference type="ARBA" id="ARBA00022842"/>
    </source>
</evidence>
<gene>
    <name evidence="9" type="ORF">VB774_02605</name>
</gene>
<protein>
    <submittedName>
        <fullName evidence="9">Nucleotidyltransferase domain-containing protein</fullName>
    </submittedName>
</protein>
<keyword evidence="3" id="KW-0548">Nucleotidyltransferase</keyword>
<evidence type="ECO:0000256" key="5">
    <source>
        <dbReference type="ARBA" id="ARBA00022741"/>
    </source>
</evidence>
<dbReference type="PANTHER" id="PTHR33571">
    <property type="entry name" value="SSL8005 PROTEIN"/>
    <property type="match status" value="1"/>
</dbReference>
<keyword evidence="4" id="KW-0479">Metal-binding</keyword>
<keyword evidence="5" id="KW-0547">Nucleotide-binding</keyword>
<dbReference type="SUPFAM" id="SSF81301">
    <property type="entry name" value="Nucleotidyltransferase"/>
    <property type="match status" value="1"/>
</dbReference>
<dbReference type="Pfam" id="PF18765">
    <property type="entry name" value="Polbeta"/>
    <property type="match status" value="1"/>
</dbReference>
<proteinExistence type="predicted"/>
<comment type="caution">
    <text evidence="9">The sequence shown here is derived from an EMBL/GenBank/DDBJ whole genome shotgun (WGS) entry which is preliminary data.</text>
</comment>
<dbReference type="InterPro" id="IPR041633">
    <property type="entry name" value="Polbeta"/>
</dbReference>
<keyword evidence="10" id="KW-1185">Reference proteome</keyword>
<feature type="domain" description="Polymerase beta nucleotidyltransferase" evidence="8">
    <location>
        <begin position="21"/>
        <end position="95"/>
    </location>
</feature>
<name>A0ABU5TE03_9CYAN</name>
<keyword evidence="7" id="KW-0460">Magnesium</keyword>
<dbReference type="Gene3D" id="3.30.460.10">
    <property type="entry name" value="Beta Polymerase, domain 2"/>
    <property type="match status" value="1"/>
</dbReference>
<sequence length="100" mass="11607">MIVHSLDKESILSELSALKDDLTTRYEVNKIGVFGSVARNEANENSDIDIVVDMKPNILKRVNLKIELEKRFGRKVDVIRYWYGMNKHLKARIDREAVYA</sequence>
<dbReference type="EMBL" id="JAYGIE010000006">
    <property type="protein sequence ID" value="MEA5476500.1"/>
    <property type="molecule type" value="Genomic_DNA"/>
</dbReference>
<dbReference type="CDD" id="cd05403">
    <property type="entry name" value="NT_KNTase_like"/>
    <property type="match status" value="1"/>
</dbReference>
<evidence type="ECO:0000256" key="6">
    <source>
        <dbReference type="ARBA" id="ARBA00022840"/>
    </source>
</evidence>
<evidence type="ECO:0000256" key="2">
    <source>
        <dbReference type="ARBA" id="ARBA00022679"/>
    </source>
</evidence>
<dbReference type="PANTHER" id="PTHR33571:SF14">
    <property type="entry name" value="PROTEIN ADENYLYLTRANSFERASE MJ0435-RELATED"/>
    <property type="match status" value="1"/>
</dbReference>
<dbReference type="InterPro" id="IPR052038">
    <property type="entry name" value="Type-VII_TA_antitoxin"/>
</dbReference>
<reference evidence="9 10" key="1">
    <citation type="submission" date="2023-12" db="EMBL/GenBank/DDBJ databases">
        <title>Baltic Sea Cyanobacteria.</title>
        <authorList>
            <person name="Delbaje E."/>
            <person name="Fewer D.P."/>
            <person name="Shishido T.K."/>
        </authorList>
    </citation>
    <scope>NUCLEOTIDE SEQUENCE [LARGE SCALE GENOMIC DNA]</scope>
    <source>
        <strain evidence="9 10">UHCC 0370</strain>
    </source>
</reference>
<keyword evidence="2" id="KW-0808">Transferase</keyword>
<dbReference type="RefSeq" id="WP_323259610.1">
    <property type="nucleotide sequence ID" value="NZ_JAYGIE010000006.1"/>
</dbReference>
<accession>A0ABU5TE03</accession>
<organism evidence="9 10">
    <name type="scientific">Pseudanabaena galeata UHCC 0370</name>
    <dbReference type="NCBI Taxonomy" id="3110310"/>
    <lineage>
        <taxon>Bacteria</taxon>
        <taxon>Bacillati</taxon>
        <taxon>Cyanobacteriota</taxon>
        <taxon>Cyanophyceae</taxon>
        <taxon>Pseudanabaenales</taxon>
        <taxon>Pseudanabaenaceae</taxon>
        <taxon>Pseudanabaena</taxon>
    </lineage>
</organism>
<evidence type="ECO:0000256" key="4">
    <source>
        <dbReference type="ARBA" id="ARBA00022723"/>
    </source>
</evidence>
<dbReference type="InterPro" id="IPR043519">
    <property type="entry name" value="NT_sf"/>
</dbReference>
<evidence type="ECO:0000256" key="3">
    <source>
        <dbReference type="ARBA" id="ARBA00022695"/>
    </source>
</evidence>
<evidence type="ECO:0000313" key="9">
    <source>
        <dbReference type="EMBL" id="MEA5476500.1"/>
    </source>
</evidence>
<keyword evidence="6" id="KW-0067">ATP-binding</keyword>
<comment type="cofactor">
    <cofactor evidence="1">
        <name>Mg(2+)</name>
        <dbReference type="ChEBI" id="CHEBI:18420"/>
    </cofactor>
</comment>